<dbReference type="NCBIfam" id="NF033490">
    <property type="entry name" value="small_SPW0924"/>
    <property type="match status" value="1"/>
</dbReference>
<protein>
    <submittedName>
        <fullName evidence="1">SPW_0924 family protein</fullName>
    </submittedName>
</protein>
<dbReference type="RefSeq" id="WP_164332988.1">
    <property type="nucleotide sequence ID" value="NZ_JAAGMD010000485.1"/>
</dbReference>
<accession>A0A6G3QVY4</accession>
<reference evidence="1" key="1">
    <citation type="submission" date="2020-01" db="EMBL/GenBank/DDBJ databases">
        <title>Insect and environment-associated Actinomycetes.</title>
        <authorList>
            <person name="Currrie C."/>
            <person name="Chevrette M."/>
            <person name="Carlson C."/>
            <person name="Stubbendieck R."/>
            <person name="Wendt-Pienkowski E."/>
        </authorList>
    </citation>
    <scope>NUCLEOTIDE SEQUENCE</scope>
    <source>
        <strain evidence="1">SID14436</strain>
    </source>
</reference>
<evidence type="ECO:0000313" key="1">
    <source>
        <dbReference type="EMBL" id="NEA87653.1"/>
    </source>
</evidence>
<dbReference type="InterPro" id="IPR048001">
    <property type="entry name" value="SPW_0924-like"/>
</dbReference>
<organism evidence="1">
    <name type="scientific">Streptomyces sp. SID14436</name>
    <dbReference type="NCBI Taxonomy" id="2706070"/>
    <lineage>
        <taxon>Bacteria</taxon>
        <taxon>Bacillati</taxon>
        <taxon>Actinomycetota</taxon>
        <taxon>Actinomycetes</taxon>
        <taxon>Kitasatosporales</taxon>
        <taxon>Streptomycetaceae</taxon>
        <taxon>Streptomyces</taxon>
    </lineage>
</organism>
<comment type="caution">
    <text evidence="1">The sequence shown here is derived from an EMBL/GenBank/DDBJ whole genome shotgun (WGS) entry which is preliminary data.</text>
</comment>
<proteinExistence type="predicted"/>
<name>A0A6G3QVY4_9ACTN</name>
<dbReference type="AlphaFoldDB" id="A0A6G3QVY4"/>
<sequence length="44" mass="4261">MRALVAADAGLAAACALVFALTALGGSKGETSPEPLLTTVPAHP</sequence>
<gene>
    <name evidence="1" type="ORF">G3I53_16815</name>
</gene>
<dbReference type="EMBL" id="JAAGMD010000485">
    <property type="protein sequence ID" value="NEA87653.1"/>
    <property type="molecule type" value="Genomic_DNA"/>
</dbReference>